<dbReference type="Proteomes" id="UP000799754">
    <property type="component" value="Unassembled WGS sequence"/>
</dbReference>
<organism evidence="1 2">
    <name type="scientific">Macroventuria anomochaeta</name>
    <dbReference type="NCBI Taxonomy" id="301207"/>
    <lineage>
        <taxon>Eukaryota</taxon>
        <taxon>Fungi</taxon>
        <taxon>Dikarya</taxon>
        <taxon>Ascomycota</taxon>
        <taxon>Pezizomycotina</taxon>
        <taxon>Dothideomycetes</taxon>
        <taxon>Pleosporomycetidae</taxon>
        <taxon>Pleosporales</taxon>
        <taxon>Pleosporineae</taxon>
        <taxon>Didymellaceae</taxon>
        <taxon>Macroventuria</taxon>
    </lineage>
</organism>
<accession>A0ACB6RPD7</accession>
<dbReference type="EMBL" id="MU006738">
    <property type="protein sequence ID" value="KAF2623275.1"/>
    <property type="molecule type" value="Genomic_DNA"/>
</dbReference>
<gene>
    <name evidence="1" type="ORF">BU25DRAFT_350566</name>
</gene>
<evidence type="ECO:0000313" key="1">
    <source>
        <dbReference type="EMBL" id="KAF2623275.1"/>
    </source>
</evidence>
<protein>
    <submittedName>
        <fullName evidence="1">Transcription factor, Myb superfamily</fullName>
    </submittedName>
</protein>
<evidence type="ECO:0000313" key="2">
    <source>
        <dbReference type="Proteomes" id="UP000799754"/>
    </source>
</evidence>
<feature type="non-terminal residue" evidence="1">
    <location>
        <position position="156"/>
    </location>
</feature>
<keyword evidence="2" id="KW-1185">Reference proteome</keyword>
<proteinExistence type="predicted"/>
<sequence length="156" mass="18274">MSGIDRQPRRWTSAEDQTLREQVDAQQAQGGGRDWCQIALALPGRTNKDCRKRWHNSVAEGLRKGQWSKSEDQLLTYGVHHHGWQWTKVATCVSSRSADQCAKRWQQSLDPRLDRSEWRENEDMALLAAVERLGRHWKDIQEQYLPHRSKNCVKNR</sequence>
<reference evidence="1" key="1">
    <citation type="journal article" date="2020" name="Stud. Mycol.">
        <title>101 Dothideomycetes genomes: a test case for predicting lifestyles and emergence of pathogens.</title>
        <authorList>
            <person name="Haridas S."/>
            <person name="Albert R."/>
            <person name="Binder M."/>
            <person name="Bloem J."/>
            <person name="Labutti K."/>
            <person name="Salamov A."/>
            <person name="Andreopoulos B."/>
            <person name="Baker S."/>
            <person name="Barry K."/>
            <person name="Bills G."/>
            <person name="Bluhm B."/>
            <person name="Cannon C."/>
            <person name="Castanera R."/>
            <person name="Culley D."/>
            <person name="Daum C."/>
            <person name="Ezra D."/>
            <person name="Gonzalez J."/>
            <person name="Henrissat B."/>
            <person name="Kuo A."/>
            <person name="Liang C."/>
            <person name="Lipzen A."/>
            <person name="Lutzoni F."/>
            <person name="Magnuson J."/>
            <person name="Mondo S."/>
            <person name="Nolan M."/>
            <person name="Ohm R."/>
            <person name="Pangilinan J."/>
            <person name="Park H.-J."/>
            <person name="Ramirez L."/>
            <person name="Alfaro M."/>
            <person name="Sun H."/>
            <person name="Tritt A."/>
            <person name="Yoshinaga Y."/>
            <person name="Zwiers L.-H."/>
            <person name="Turgeon B."/>
            <person name="Goodwin S."/>
            <person name="Spatafora J."/>
            <person name="Crous P."/>
            <person name="Grigoriev I."/>
        </authorList>
    </citation>
    <scope>NUCLEOTIDE SEQUENCE</scope>
    <source>
        <strain evidence="1">CBS 525.71</strain>
    </source>
</reference>
<comment type="caution">
    <text evidence="1">The sequence shown here is derived from an EMBL/GenBank/DDBJ whole genome shotgun (WGS) entry which is preliminary data.</text>
</comment>
<name>A0ACB6RPD7_9PLEO</name>